<dbReference type="Gene3D" id="1.10.238.10">
    <property type="entry name" value="EF-hand"/>
    <property type="match status" value="2"/>
</dbReference>
<dbReference type="GO" id="GO:0005509">
    <property type="term" value="F:calcium ion binding"/>
    <property type="evidence" value="ECO:0007669"/>
    <property type="project" value="InterPro"/>
</dbReference>
<dbReference type="PANTHER" id="PTHR23048:SF52">
    <property type="entry name" value="CALCIUM-BINDING PROTEIN CML18-RELATED"/>
    <property type="match status" value="1"/>
</dbReference>
<dbReference type="Gramene" id="evm.model.02.2105">
    <property type="protein sequence ID" value="cds.evm.model.02.2105"/>
    <property type="gene ID" value="evm.TU.02.2105"/>
</dbReference>
<dbReference type="GO" id="GO:0016460">
    <property type="term" value="C:myosin II complex"/>
    <property type="evidence" value="ECO:0007669"/>
    <property type="project" value="TreeGrafter"/>
</dbReference>
<reference evidence="5" key="2">
    <citation type="submission" date="2021-03" db="UniProtKB">
        <authorList>
            <consortium name="EnsemblPlants"/>
        </authorList>
    </citation>
    <scope>IDENTIFICATION</scope>
</reference>
<dbReference type="InterPro" id="IPR050230">
    <property type="entry name" value="CALM/Myosin/TropC-like"/>
</dbReference>
<name>A0A803NWE2_CANSA</name>
<evidence type="ECO:0000256" key="3">
    <source>
        <dbReference type="ARBA" id="ARBA00022837"/>
    </source>
</evidence>
<dbReference type="PANTHER" id="PTHR23048">
    <property type="entry name" value="MYOSIN LIGHT CHAIN 1, 3"/>
    <property type="match status" value="1"/>
</dbReference>
<sequence>MSRKTTTSSSAKLDDQQISDLREVFRSFDSNKDGSLTQVEMDSMLKSLGLKPSPDQVEALINQADTNHNGLVEFSEFVAMVEPELLHSSRSPYNQEQLRMMFEMFDTDGNGYITAAELAHSMAKLGHALTVDELAGMMNEADRDGDGRIDFEEFVTAITAAAFDNSWA</sequence>
<keyword evidence="3" id="KW-0106">Calcium</keyword>
<dbReference type="OMA" id="FATMVAP"/>
<feature type="domain" description="EF-hand" evidence="4">
    <location>
        <begin position="129"/>
        <end position="164"/>
    </location>
</feature>
<keyword evidence="1" id="KW-0479">Metal-binding</keyword>
<protein>
    <recommendedName>
        <fullName evidence="4">EF-hand domain-containing protein</fullName>
    </recommendedName>
</protein>
<dbReference type="AlphaFoldDB" id="A0A803NWE2"/>
<feature type="domain" description="EF-hand" evidence="4">
    <location>
        <begin position="16"/>
        <end position="51"/>
    </location>
</feature>
<feature type="domain" description="EF-hand" evidence="4">
    <location>
        <begin position="52"/>
        <end position="87"/>
    </location>
</feature>
<dbReference type="OrthoDB" id="26525at2759"/>
<dbReference type="FunFam" id="1.10.238.10:FF:000181">
    <property type="entry name" value="CALML5 isoform 1"/>
    <property type="match status" value="1"/>
</dbReference>
<dbReference type="InterPro" id="IPR018247">
    <property type="entry name" value="EF_Hand_1_Ca_BS"/>
</dbReference>
<dbReference type="CDD" id="cd00051">
    <property type="entry name" value="EFh"/>
    <property type="match status" value="2"/>
</dbReference>
<keyword evidence="2" id="KW-0677">Repeat</keyword>
<evidence type="ECO:0000313" key="6">
    <source>
        <dbReference type="Proteomes" id="UP000596661"/>
    </source>
</evidence>
<evidence type="ECO:0000256" key="1">
    <source>
        <dbReference type="ARBA" id="ARBA00022723"/>
    </source>
</evidence>
<reference evidence="5" key="1">
    <citation type="submission" date="2018-11" db="EMBL/GenBank/DDBJ databases">
        <authorList>
            <person name="Grassa J C."/>
        </authorList>
    </citation>
    <scope>NUCLEOTIDE SEQUENCE [LARGE SCALE GENOMIC DNA]</scope>
</reference>
<dbReference type="InterPro" id="IPR002048">
    <property type="entry name" value="EF_hand_dom"/>
</dbReference>
<proteinExistence type="predicted"/>
<accession>A0A803NWE2</accession>
<evidence type="ECO:0000256" key="2">
    <source>
        <dbReference type="ARBA" id="ARBA00022737"/>
    </source>
</evidence>
<dbReference type="EnsemblPlants" id="evm.model.02.2105">
    <property type="protein sequence ID" value="cds.evm.model.02.2105"/>
    <property type="gene ID" value="evm.TU.02.2105"/>
</dbReference>
<dbReference type="SUPFAM" id="SSF47473">
    <property type="entry name" value="EF-hand"/>
    <property type="match status" value="1"/>
</dbReference>
<dbReference type="EMBL" id="UZAU01000234">
    <property type="status" value="NOT_ANNOTATED_CDS"/>
    <property type="molecule type" value="Genomic_DNA"/>
</dbReference>
<dbReference type="SMART" id="SM00054">
    <property type="entry name" value="EFh"/>
    <property type="match status" value="4"/>
</dbReference>
<dbReference type="Pfam" id="PF13499">
    <property type="entry name" value="EF-hand_7"/>
    <property type="match status" value="2"/>
</dbReference>
<dbReference type="FunFam" id="1.10.238.10:FF:000235">
    <property type="entry name" value="Probable calcium-binding protein CML15"/>
    <property type="match status" value="1"/>
</dbReference>
<feature type="domain" description="EF-hand" evidence="4">
    <location>
        <begin position="93"/>
        <end position="128"/>
    </location>
</feature>
<evidence type="ECO:0000259" key="4">
    <source>
        <dbReference type="PROSITE" id="PS50222"/>
    </source>
</evidence>
<dbReference type="PROSITE" id="PS00018">
    <property type="entry name" value="EF_HAND_1"/>
    <property type="match status" value="4"/>
</dbReference>
<dbReference type="PROSITE" id="PS50222">
    <property type="entry name" value="EF_HAND_2"/>
    <property type="match status" value="4"/>
</dbReference>
<keyword evidence="6" id="KW-1185">Reference proteome</keyword>
<evidence type="ECO:0000313" key="5">
    <source>
        <dbReference type="EnsemblPlants" id="cds.evm.model.02.2105"/>
    </source>
</evidence>
<dbReference type="Proteomes" id="UP000596661">
    <property type="component" value="Chromosome 2"/>
</dbReference>
<organism evidence="5 6">
    <name type="scientific">Cannabis sativa</name>
    <name type="common">Hemp</name>
    <name type="synonym">Marijuana</name>
    <dbReference type="NCBI Taxonomy" id="3483"/>
    <lineage>
        <taxon>Eukaryota</taxon>
        <taxon>Viridiplantae</taxon>
        <taxon>Streptophyta</taxon>
        <taxon>Embryophyta</taxon>
        <taxon>Tracheophyta</taxon>
        <taxon>Spermatophyta</taxon>
        <taxon>Magnoliopsida</taxon>
        <taxon>eudicotyledons</taxon>
        <taxon>Gunneridae</taxon>
        <taxon>Pentapetalae</taxon>
        <taxon>rosids</taxon>
        <taxon>fabids</taxon>
        <taxon>Rosales</taxon>
        <taxon>Cannabaceae</taxon>
        <taxon>Cannabis</taxon>
    </lineage>
</organism>
<dbReference type="InterPro" id="IPR011992">
    <property type="entry name" value="EF-hand-dom_pair"/>
</dbReference>